<evidence type="ECO:0000256" key="1">
    <source>
        <dbReference type="SAM" id="SignalP"/>
    </source>
</evidence>
<dbReference type="Proteomes" id="UP001626550">
    <property type="component" value="Unassembled WGS sequence"/>
</dbReference>
<keyword evidence="3" id="KW-1185">Reference proteome</keyword>
<organism evidence="2 3">
    <name type="scientific">Cichlidogyrus casuarinus</name>
    <dbReference type="NCBI Taxonomy" id="1844966"/>
    <lineage>
        <taxon>Eukaryota</taxon>
        <taxon>Metazoa</taxon>
        <taxon>Spiralia</taxon>
        <taxon>Lophotrochozoa</taxon>
        <taxon>Platyhelminthes</taxon>
        <taxon>Monogenea</taxon>
        <taxon>Monopisthocotylea</taxon>
        <taxon>Dactylogyridea</taxon>
        <taxon>Ancyrocephalidae</taxon>
        <taxon>Cichlidogyrus</taxon>
    </lineage>
</organism>
<proteinExistence type="predicted"/>
<dbReference type="EMBL" id="JBJKFK010000722">
    <property type="protein sequence ID" value="KAL3315558.1"/>
    <property type="molecule type" value="Genomic_DNA"/>
</dbReference>
<comment type="caution">
    <text evidence="2">The sequence shown here is derived from an EMBL/GenBank/DDBJ whole genome shotgun (WGS) entry which is preliminary data.</text>
</comment>
<keyword evidence="1" id="KW-0732">Signal</keyword>
<accession>A0ABD2Q7W9</accession>
<dbReference type="AlphaFoldDB" id="A0ABD2Q7W9"/>
<reference evidence="2 3" key="1">
    <citation type="submission" date="2024-11" db="EMBL/GenBank/DDBJ databases">
        <title>Adaptive evolution of stress response genes in parasites aligns with host niche diversity.</title>
        <authorList>
            <person name="Hahn C."/>
            <person name="Resl P."/>
        </authorList>
    </citation>
    <scope>NUCLEOTIDE SEQUENCE [LARGE SCALE GENOMIC DNA]</scope>
    <source>
        <strain evidence="2">EGGRZ-B1_66</strain>
        <tissue evidence="2">Body</tissue>
    </source>
</reference>
<feature type="chain" id="PRO_5044816061" evidence="1">
    <location>
        <begin position="20"/>
        <end position="111"/>
    </location>
</feature>
<evidence type="ECO:0000313" key="2">
    <source>
        <dbReference type="EMBL" id="KAL3315558.1"/>
    </source>
</evidence>
<gene>
    <name evidence="2" type="ORF">Ciccas_005807</name>
</gene>
<feature type="signal peptide" evidence="1">
    <location>
        <begin position="1"/>
        <end position="19"/>
    </location>
</feature>
<protein>
    <submittedName>
        <fullName evidence="2">Uncharacterized protein</fullName>
    </submittedName>
</protein>
<sequence length="111" mass="12553">MRFSVFIAFFFALVAIAFAHVHEHHEGEDPASHHDCSVKCVYDKMPTLKGCNKETDCITKIVKDDVQPCVTSCPDTCEKKCVVEGINDQENKIDDRKNKAHACIKECHPVY</sequence>
<evidence type="ECO:0000313" key="3">
    <source>
        <dbReference type="Proteomes" id="UP001626550"/>
    </source>
</evidence>
<name>A0ABD2Q7W9_9PLAT</name>